<reference evidence="1 2" key="1">
    <citation type="submission" date="2021-01" db="EMBL/GenBank/DDBJ databases">
        <title>Chromosome-level genome assembly of a human fungal pathogen reveals clustering of transcriptionally co-regulated genes.</title>
        <authorList>
            <person name="Voorhies M."/>
            <person name="Cohen S."/>
            <person name="Shea T.P."/>
            <person name="Petrus S."/>
            <person name="Munoz J.F."/>
            <person name="Poplawski S."/>
            <person name="Goldman W.E."/>
            <person name="Michael T."/>
            <person name="Cuomo C.A."/>
            <person name="Sil A."/>
            <person name="Beyhan S."/>
        </authorList>
    </citation>
    <scope>NUCLEOTIDE SEQUENCE [LARGE SCALE GENOMIC DNA]</scope>
    <source>
        <strain evidence="1 2">G184AR</strain>
    </source>
</reference>
<evidence type="ECO:0000313" key="2">
    <source>
        <dbReference type="Proteomes" id="UP000670092"/>
    </source>
</evidence>
<proteinExistence type="predicted"/>
<comment type="caution">
    <text evidence="1">The sequence shown here is derived from an EMBL/GenBank/DDBJ whole genome shotgun (WGS) entry which is preliminary data.</text>
</comment>
<dbReference type="Proteomes" id="UP000670092">
    <property type="component" value="Unassembled WGS sequence"/>
</dbReference>
<name>A0A8H7YUS1_AJECA</name>
<protein>
    <submittedName>
        <fullName evidence="1">Uncharacterized protein</fullName>
    </submittedName>
</protein>
<evidence type="ECO:0000313" key="1">
    <source>
        <dbReference type="EMBL" id="KAG5295994.1"/>
    </source>
</evidence>
<dbReference type="AlphaFoldDB" id="A0A8H7YUS1"/>
<sequence length="91" mass="9976">MTALDEWRSGDPNICFAQYLASSRGDVRVLNCDNEVILKAGSRVRPSKEIVMRLVKDHTHIPVPEIVLAAYVSDEGRLAMSAIPSAPLIEA</sequence>
<dbReference type="OrthoDB" id="4203051at2759"/>
<dbReference type="VEuPathDB" id="FungiDB:I7I52_06458"/>
<dbReference type="EMBL" id="JAEVHI010000003">
    <property type="protein sequence ID" value="KAG5295994.1"/>
    <property type="molecule type" value="Genomic_DNA"/>
</dbReference>
<gene>
    <name evidence="1" type="ORF">I7I52_06458</name>
</gene>
<organism evidence="1 2">
    <name type="scientific">Ajellomyces capsulatus</name>
    <name type="common">Darling's disease fungus</name>
    <name type="synonym">Histoplasma capsulatum</name>
    <dbReference type="NCBI Taxonomy" id="5037"/>
    <lineage>
        <taxon>Eukaryota</taxon>
        <taxon>Fungi</taxon>
        <taxon>Dikarya</taxon>
        <taxon>Ascomycota</taxon>
        <taxon>Pezizomycotina</taxon>
        <taxon>Eurotiomycetes</taxon>
        <taxon>Eurotiomycetidae</taxon>
        <taxon>Onygenales</taxon>
        <taxon>Ajellomycetaceae</taxon>
        <taxon>Histoplasma</taxon>
    </lineage>
</organism>
<accession>A0A8H7YUS1</accession>